<feature type="transmembrane region" description="Helical" evidence="1">
    <location>
        <begin position="112"/>
        <end position="129"/>
    </location>
</feature>
<reference evidence="3" key="1">
    <citation type="journal article" date="2019" name="Int. J. Syst. Evol. Microbiol.">
        <title>The Global Catalogue of Microorganisms (GCM) 10K type strain sequencing project: providing services to taxonomists for standard genome sequencing and annotation.</title>
        <authorList>
            <consortium name="The Broad Institute Genomics Platform"/>
            <consortium name="The Broad Institute Genome Sequencing Center for Infectious Disease"/>
            <person name="Wu L."/>
            <person name="Ma J."/>
        </authorList>
    </citation>
    <scope>NUCLEOTIDE SEQUENCE [LARGE SCALE GENOMIC DNA]</scope>
    <source>
        <strain evidence="3">KCTC 42423</strain>
    </source>
</reference>
<evidence type="ECO:0000313" key="3">
    <source>
        <dbReference type="Proteomes" id="UP001597459"/>
    </source>
</evidence>
<dbReference type="EMBL" id="JBHULX010000039">
    <property type="protein sequence ID" value="MFD2592693.1"/>
    <property type="molecule type" value="Genomic_DNA"/>
</dbReference>
<keyword evidence="1" id="KW-1133">Transmembrane helix</keyword>
<feature type="transmembrane region" description="Helical" evidence="1">
    <location>
        <begin position="74"/>
        <end position="91"/>
    </location>
</feature>
<accession>A0ABW5NBH7</accession>
<proteinExistence type="predicted"/>
<keyword evidence="1" id="KW-0812">Transmembrane</keyword>
<keyword evidence="1" id="KW-0472">Membrane</keyword>
<dbReference type="Proteomes" id="UP001597459">
    <property type="component" value="Unassembled WGS sequence"/>
</dbReference>
<feature type="transmembrane region" description="Helical" evidence="1">
    <location>
        <begin position="211"/>
        <end position="229"/>
    </location>
</feature>
<organism evidence="2 3">
    <name type="scientific">Aquimarina hainanensis</name>
    <dbReference type="NCBI Taxonomy" id="1578017"/>
    <lineage>
        <taxon>Bacteria</taxon>
        <taxon>Pseudomonadati</taxon>
        <taxon>Bacteroidota</taxon>
        <taxon>Flavobacteriia</taxon>
        <taxon>Flavobacteriales</taxon>
        <taxon>Flavobacteriaceae</taxon>
        <taxon>Aquimarina</taxon>
    </lineage>
</organism>
<feature type="transmembrane region" description="Helical" evidence="1">
    <location>
        <begin position="169"/>
        <end position="191"/>
    </location>
</feature>
<feature type="transmembrane region" description="Helical" evidence="1">
    <location>
        <begin position="6"/>
        <end position="28"/>
    </location>
</feature>
<protein>
    <submittedName>
        <fullName evidence="2">Uncharacterized protein</fullName>
    </submittedName>
</protein>
<name>A0ABW5NBH7_9FLAO</name>
<keyword evidence="3" id="KW-1185">Reference proteome</keyword>
<comment type="caution">
    <text evidence="2">The sequence shown here is derived from an EMBL/GenBank/DDBJ whole genome shotgun (WGS) entry which is preliminary data.</text>
</comment>
<gene>
    <name evidence="2" type="ORF">ACFSTE_17790</name>
</gene>
<dbReference type="RefSeq" id="WP_378254753.1">
    <property type="nucleotide sequence ID" value="NZ_JBHSJV010000001.1"/>
</dbReference>
<sequence>MISDLPISISLFFGVTTLLTFLLFIRVIRRASQEGIRKKAIPIAIGLLFWLLLQAVLMLQGIYNTDRESFPPNIMLYGLFPAILGILLLFVTPRGRWFTDNLPLKNITYLHLVRIPVELILYGLFIYGTIPELMTFEGRNFDILAGITAPFIAYYGVHKNKLPRSLIVIWNLICLALLINIVINALLSAPFPLQQFAFEQPNIAVLNFPFSWLPTFIVPVVLLMHLIALRQLLLQKKNFPDKTALK</sequence>
<feature type="transmembrane region" description="Helical" evidence="1">
    <location>
        <begin position="141"/>
        <end position="157"/>
    </location>
</feature>
<feature type="transmembrane region" description="Helical" evidence="1">
    <location>
        <begin position="40"/>
        <end position="62"/>
    </location>
</feature>
<evidence type="ECO:0000256" key="1">
    <source>
        <dbReference type="SAM" id="Phobius"/>
    </source>
</evidence>
<evidence type="ECO:0000313" key="2">
    <source>
        <dbReference type="EMBL" id="MFD2592693.1"/>
    </source>
</evidence>